<keyword evidence="1" id="KW-1133">Transmembrane helix</keyword>
<name>A0A6U4K9P2_9STRA</name>
<proteinExistence type="predicted"/>
<dbReference type="AlphaFoldDB" id="A0A6U4K9P2"/>
<dbReference type="EMBL" id="HBGJ01037626">
    <property type="protein sequence ID" value="CAD9265354.1"/>
    <property type="molecule type" value="Transcribed_RNA"/>
</dbReference>
<gene>
    <name evidence="2" type="ORF">PPAR1163_LOCUS23770</name>
    <name evidence="3" type="ORF">PPAR1163_LOCUS23771</name>
</gene>
<evidence type="ECO:0000313" key="2">
    <source>
        <dbReference type="EMBL" id="CAD9265354.1"/>
    </source>
</evidence>
<protein>
    <submittedName>
        <fullName evidence="2">Uncharacterized protein</fullName>
    </submittedName>
</protein>
<accession>A0A6U4K9P2</accession>
<sequence>MSPDLGHQLEDSYEWDEEEVPVHLYCTDKRLKERKREDITTVVKRNMRRHIAFLAVFVMVFVVNLAYAAINALGSEPSQSMCMASSLNNALIGVYVAMILWPSGEVHELWQELVN</sequence>
<organism evidence="2">
    <name type="scientific">Phaeomonas parva</name>
    <dbReference type="NCBI Taxonomy" id="124430"/>
    <lineage>
        <taxon>Eukaryota</taxon>
        <taxon>Sar</taxon>
        <taxon>Stramenopiles</taxon>
        <taxon>Ochrophyta</taxon>
        <taxon>Pinguiophyceae</taxon>
        <taxon>Pinguiochrysidales</taxon>
        <taxon>Pinguiochrysidaceae</taxon>
        <taxon>Phaeomonas</taxon>
    </lineage>
</organism>
<dbReference type="EMBL" id="HBGJ01037627">
    <property type="protein sequence ID" value="CAD9265355.1"/>
    <property type="molecule type" value="Transcribed_RNA"/>
</dbReference>
<keyword evidence="1" id="KW-0472">Membrane</keyword>
<keyword evidence="1" id="KW-0812">Transmembrane</keyword>
<evidence type="ECO:0000256" key="1">
    <source>
        <dbReference type="SAM" id="Phobius"/>
    </source>
</evidence>
<reference evidence="2" key="1">
    <citation type="submission" date="2021-01" db="EMBL/GenBank/DDBJ databases">
        <authorList>
            <person name="Corre E."/>
            <person name="Pelletier E."/>
            <person name="Niang G."/>
            <person name="Scheremetjew M."/>
            <person name="Finn R."/>
            <person name="Kale V."/>
            <person name="Holt S."/>
            <person name="Cochrane G."/>
            <person name="Meng A."/>
            <person name="Brown T."/>
            <person name="Cohen L."/>
        </authorList>
    </citation>
    <scope>NUCLEOTIDE SEQUENCE</scope>
    <source>
        <strain evidence="2">CCMP2877</strain>
    </source>
</reference>
<evidence type="ECO:0000313" key="3">
    <source>
        <dbReference type="EMBL" id="CAD9265355.1"/>
    </source>
</evidence>
<feature type="transmembrane region" description="Helical" evidence="1">
    <location>
        <begin position="51"/>
        <end position="70"/>
    </location>
</feature>